<comment type="cofactor">
    <cofactor evidence="6">
        <name>Co(2+)</name>
        <dbReference type="ChEBI" id="CHEBI:48828"/>
    </cofactor>
    <cofactor evidence="6">
        <name>Zn(2+)</name>
        <dbReference type="ChEBI" id="CHEBI:29105"/>
    </cofactor>
    <cofactor evidence="6">
        <name>Mn(2+)</name>
        <dbReference type="ChEBI" id="CHEBI:29035"/>
    </cofactor>
    <cofactor evidence="6">
        <name>Fe(2+)</name>
        <dbReference type="ChEBI" id="CHEBI:29033"/>
    </cofactor>
    <text evidence="6">Binds 2 divalent metal cations per subunit. Has a high-affinity and a low affinity metal-binding site. The true nature of the physiological cofactor is under debate. The enzyme is active with cobalt, zinc, manganese or divalent iron ions. Most likely, methionine aminopeptidases function as mononuclear Fe(2+)-metalloproteases under physiological conditions, and the catalytically relevant metal-binding site has been assigned to the histidine-containing high-affinity site.</text>
</comment>
<keyword evidence="11" id="KW-1185">Reference proteome</keyword>
<feature type="binding site" evidence="6">
    <location>
        <position position="456"/>
    </location>
    <ligand>
        <name>a divalent metal cation</name>
        <dbReference type="ChEBI" id="CHEBI:60240"/>
        <label>1</label>
    </ligand>
</feature>
<dbReference type="InterPro" id="IPR036005">
    <property type="entry name" value="Creatinase/aminopeptidase-like"/>
</dbReference>
<feature type="binding site" evidence="6">
    <location>
        <position position="467"/>
    </location>
    <ligand>
        <name>a divalent metal cation</name>
        <dbReference type="ChEBI" id="CHEBI:60240"/>
        <label>2</label>
        <note>catalytic</note>
    </ligand>
</feature>
<comment type="similarity">
    <text evidence="6">Belongs to the peptidase M24A family. Methionine aminopeptidase type 1 subfamily.</text>
</comment>
<evidence type="ECO:0000313" key="11">
    <source>
        <dbReference type="Proteomes" id="UP000322234"/>
    </source>
</evidence>
<keyword evidence="5" id="KW-0809">Transit peptide</keyword>
<feature type="binding site" evidence="6">
    <location>
        <position position="593"/>
    </location>
    <ligand>
        <name>a divalent metal cation</name>
        <dbReference type="ChEBI" id="CHEBI:60240"/>
        <label>1</label>
    </ligand>
</feature>
<dbReference type="InterPro" id="IPR000994">
    <property type="entry name" value="Pept_M24"/>
</dbReference>
<dbReference type="CDD" id="cd01086">
    <property type="entry name" value="MetAP1"/>
    <property type="match status" value="1"/>
</dbReference>
<evidence type="ECO:0000256" key="7">
    <source>
        <dbReference type="RuleBase" id="RU003653"/>
    </source>
</evidence>
<keyword evidence="2 6" id="KW-0645">Protease</keyword>
<comment type="function">
    <text evidence="7">Cotranslationally removes the N-terminal methionine from nascent proteins. The N-terminal methionine is often cleaved when the second residue in the primary sequence is small and uncharged (Met-Ala-, Cys, Gly, Pro, Ser, Thr, or Val).</text>
</comment>
<feature type="binding site" evidence="6">
    <location>
        <position position="530"/>
    </location>
    <ligand>
        <name>a divalent metal cation</name>
        <dbReference type="ChEBI" id="CHEBI:60240"/>
        <label>2</label>
        <note>catalytic</note>
    </ligand>
</feature>
<comment type="catalytic activity">
    <reaction evidence="6 7">
        <text>Release of N-terminal amino acids, preferentially methionine, from peptides and arylamides.</text>
        <dbReference type="EC" id="3.4.11.18"/>
    </reaction>
</comment>
<dbReference type="PANTHER" id="PTHR43330:SF8">
    <property type="entry name" value="METHIONINE AMINOPEPTIDASE 1D, MITOCHONDRIAL"/>
    <property type="match status" value="1"/>
</dbReference>
<dbReference type="InterPro" id="IPR002467">
    <property type="entry name" value="Pept_M24A_MAP1"/>
</dbReference>
<evidence type="ECO:0000256" key="5">
    <source>
        <dbReference type="ARBA" id="ARBA00022946"/>
    </source>
</evidence>
<proteinExistence type="inferred from homology"/>
<dbReference type="PRINTS" id="PR00599">
    <property type="entry name" value="MAPEPTIDASE"/>
</dbReference>
<dbReference type="Pfam" id="PF00557">
    <property type="entry name" value="Peptidase_M24"/>
    <property type="match status" value="1"/>
</dbReference>
<dbReference type="PROSITE" id="PS00680">
    <property type="entry name" value="MAP_1"/>
    <property type="match status" value="1"/>
</dbReference>
<feature type="binding site" evidence="6">
    <location>
        <position position="467"/>
    </location>
    <ligand>
        <name>a divalent metal cation</name>
        <dbReference type="ChEBI" id="CHEBI:60240"/>
        <label>1</label>
    </ligand>
</feature>
<protein>
    <recommendedName>
        <fullName evidence="7">Methionine aminopeptidase</fullName>
        <ecNumber evidence="7">3.4.11.18</ecNumber>
    </recommendedName>
</protein>
<dbReference type="Gene3D" id="3.90.230.10">
    <property type="entry name" value="Creatinase/methionine aminopeptidase superfamily"/>
    <property type="match status" value="1"/>
</dbReference>
<feature type="binding site" evidence="6">
    <location>
        <position position="537"/>
    </location>
    <ligand>
        <name>substrate</name>
    </ligand>
</feature>
<dbReference type="Proteomes" id="UP000322234">
    <property type="component" value="Unassembled WGS sequence"/>
</dbReference>
<evidence type="ECO:0000313" key="10">
    <source>
        <dbReference type="EMBL" id="MXQ82428.1"/>
    </source>
</evidence>
<feature type="compositionally biased region" description="Low complexity" evidence="8">
    <location>
        <begin position="106"/>
        <end position="115"/>
    </location>
</feature>
<dbReference type="HAMAP" id="MF_01974">
    <property type="entry name" value="MetAP_1"/>
    <property type="match status" value="1"/>
</dbReference>
<dbReference type="EC" id="3.4.11.18" evidence="7"/>
<dbReference type="GO" id="GO:0046872">
    <property type="term" value="F:metal ion binding"/>
    <property type="evidence" value="ECO:0007669"/>
    <property type="project" value="UniProtKB-UniRule"/>
</dbReference>
<keyword evidence="3 6" id="KW-0479">Metal-binding</keyword>
<evidence type="ECO:0000256" key="4">
    <source>
        <dbReference type="ARBA" id="ARBA00022801"/>
    </source>
</evidence>
<evidence type="ECO:0000256" key="2">
    <source>
        <dbReference type="ARBA" id="ARBA00022670"/>
    </source>
</evidence>
<feature type="region of interest" description="Disordered" evidence="8">
    <location>
        <begin position="60"/>
        <end position="116"/>
    </location>
</feature>
<dbReference type="SUPFAM" id="SSF55920">
    <property type="entry name" value="Creatinase/aminopeptidase"/>
    <property type="match status" value="1"/>
</dbReference>
<evidence type="ECO:0000256" key="1">
    <source>
        <dbReference type="ARBA" id="ARBA00022438"/>
    </source>
</evidence>
<organism evidence="10 11">
    <name type="scientific">Bos mutus</name>
    <name type="common">wild yak</name>
    <dbReference type="NCBI Taxonomy" id="72004"/>
    <lineage>
        <taxon>Eukaryota</taxon>
        <taxon>Metazoa</taxon>
        <taxon>Chordata</taxon>
        <taxon>Craniata</taxon>
        <taxon>Vertebrata</taxon>
        <taxon>Euteleostomi</taxon>
        <taxon>Mammalia</taxon>
        <taxon>Eutheria</taxon>
        <taxon>Laurasiatheria</taxon>
        <taxon>Artiodactyla</taxon>
        <taxon>Ruminantia</taxon>
        <taxon>Pecora</taxon>
        <taxon>Bovidae</taxon>
        <taxon>Bovinae</taxon>
        <taxon>Bos</taxon>
    </lineage>
</organism>
<sequence length="613" mass="68198">MVEVQINAVPQHNLHFIGKMGRNREEKFFDGYQDEYYLLCDRMEMCPRMQIRGIVNLASSIPPGRRGSERVREPLLQPASRGWSGLGRPRDPLLARVPEPLRRQSSRSQPPARTRAPLRRPRRLWFLAARRVEGSDGRGGAGRGARVCGHVTDANMAAPSGLHLFVRRGPLNSTSSTWNTDSHQAYLVDPTVFTRHLVCFQKMSNWQLSDLIQATERFWVSEVYVLRLASSRTRPLSPVLAAPAFSSGPPPPATGAWETLAGHLVSSRPASMRLHPHPRPNYPPSHLGRFSDQQSFPEQGPRTGAFLSYRFLASSLTTTVTWWRLHFIVLRSTDCLDPGPKELSHIKKPDYVTTGIVPDWGDSIEVKNEDQIQGLLQACQLARHVLLLAGKSLKVDMTTEEIDALVHQEIISHDAYPSPLGYGGFPKSVCTSVNNVLCHGIPDSRPLQDGDIINIDVTVYYNGYHGDTSETFLVGNVDECGKKLVEVARRCRDEAIAACRAGAPFSVIGNTISQITHQNGLQVCPHFVGHGIGSYFHGHPEIWHHANDSDLLMEEGMAFTIEPIVTEGSPEFKVLEDSWTVVSLDNQRSAQFEHTVLITSRGAQILTKLPHEA</sequence>
<evidence type="ECO:0000259" key="9">
    <source>
        <dbReference type="Pfam" id="PF00557"/>
    </source>
</evidence>
<feature type="domain" description="Peptidase M24" evidence="9">
    <location>
        <begin position="375"/>
        <end position="599"/>
    </location>
</feature>
<dbReference type="GO" id="GO:0070006">
    <property type="term" value="F:metalloaminopeptidase activity"/>
    <property type="evidence" value="ECO:0007669"/>
    <property type="project" value="UniProtKB-UniRule"/>
</dbReference>
<name>A0A6B0QWY5_9CETA</name>
<dbReference type="InterPro" id="IPR001714">
    <property type="entry name" value="Pept_M24_MAP"/>
</dbReference>
<feature type="binding site" evidence="6">
    <location>
        <position position="593"/>
    </location>
    <ligand>
        <name>a divalent metal cation</name>
        <dbReference type="ChEBI" id="CHEBI:60240"/>
        <label>2</label>
        <note>catalytic</note>
    </ligand>
</feature>
<dbReference type="GO" id="GO:0006508">
    <property type="term" value="P:proteolysis"/>
    <property type="evidence" value="ECO:0007669"/>
    <property type="project" value="UniProtKB-KW"/>
</dbReference>
<dbReference type="GO" id="GO:0004239">
    <property type="term" value="F:initiator methionyl aminopeptidase activity"/>
    <property type="evidence" value="ECO:0007669"/>
    <property type="project" value="UniProtKB-UniRule"/>
</dbReference>
<feature type="binding site" evidence="6">
    <location>
        <position position="562"/>
    </location>
    <ligand>
        <name>a divalent metal cation</name>
        <dbReference type="ChEBI" id="CHEBI:60240"/>
        <label>2</label>
        <note>catalytic</note>
    </ligand>
</feature>
<accession>A0A6B0QWY5</accession>
<dbReference type="NCBIfam" id="TIGR00500">
    <property type="entry name" value="met_pdase_I"/>
    <property type="match status" value="1"/>
</dbReference>
<dbReference type="AlphaFoldDB" id="A0A6B0QWY5"/>
<comment type="caution">
    <text evidence="10">The sequence shown here is derived from an EMBL/GenBank/DDBJ whole genome shotgun (WGS) entry which is preliminary data.</text>
</comment>
<dbReference type="EMBL" id="VBQZ03000012">
    <property type="protein sequence ID" value="MXQ82428.1"/>
    <property type="molecule type" value="Genomic_DNA"/>
</dbReference>
<keyword evidence="1 6" id="KW-0031">Aminopeptidase</keyword>
<evidence type="ECO:0000256" key="3">
    <source>
        <dbReference type="ARBA" id="ARBA00022723"/>
    </source>
</evidence>
<keyword evidence="4 6" id="KW-0378">Hydrolase</keyword>
<evidence type="ECO:0000256" key="8">
    <source>
        <dbReference type="SAM" id="MobiDB-lite"/>
    </source>
</evidence>
<reference evidence="10" key="1">
    <citation type="submission" date="2019-10" db="EMBL/GenBank/DDBJ databases">
        <title>The sequence and de novo assembly of the wild yak genome.</title>
        <authorList>
            <person name="Liu Y."/>
        </authorList>
    </citation>
    <scope>NUCLEOTIDE SEQUENCE [LARGE SCALE GENOMIC DNA]</scope>
    <source>
        <strain evidence="10">WY2019</strain>
    </source>
</reference>
<dbReference type="FunFam" id="3.90.230.10:FF:000011">
    <property type="entry name" value="Methionine aminopeptidase"/>
    <property type="match status" value="1"/>
</dbReference>
<gene>
    <name evidence="10" type="ORF">E5288_WYG011018</name>
</gene>
<evidence type="ECO:0000256" key="6">
    <source>
        <dbReference type="HAMAP-Rule" id="MF_03174"/>
    </source>
</evidence>
<dbReference type="PANTHER" id="PTHR43330">
    <property type="entry name" value="METHIONINE AMINOPEPTIDASE"/>
    <property type="match status" value="1"/>
</dbReference>
<feature type="binding site" evidence="6">
    <location>
        <position position="439"/>
    </location>
    <ligand>
        <name>substrate</name>
    </ligand>
</feature>